<dbReference type="SUPFAM" id="SSF51569">
    <property type="entry name" value="Aldolase"/>
    <property type="match status" value="1"/>
</dbReference>
<feature type="active site" description="Proton donor/acceptor" evidence="3">
    <location>
        <position position="168"/>
    </location>
</feature>
<dbReference type="CDD" id="cd00408">
    <property type="entry name" value="DHDPS-like"/>
    <property type="match status" value="1"/>
</dbReference>
<dbReference type="AlphaFoldDB" id="A0A6B9F633"/>
<keyword evidence="6" id="KW-1185">Reference proteome</keyword>
<dbReference type="GO" id="GO:0008675">
    <property type="term" value="F:2-dehydro-3-deoxy-phosphogluconate aldolase activity"/>
    <property type="evidence" value="ECO:0007669"/>
    <property type="project" value="UniProtKB-ARBA"/>
</dbReference>
<dbReference type="GO" id="GO:0008840">
    <property type="term" value="F:4-hydroxy-tetrahydrodipicolinate synthase activity"/>
    <property type="evidence" value="ECO:0007669"/>
    <property type="project" value="TreeGrafter"/>
</dbReference>
<gene>
    <name evidence="5" type="ORF">EI982_08765</name>
</gene>
<sequence>MIPFSVARPRPSAFRRRGTKFIPGAGVGRPIHTMTDIRGIVPPLVTPFAEDGSIADDRLRDHVDFLIEAGVHGLFPGASIGELSNLNTDELERVTATVVDRADGSVPVYAGVGASGTLEAVERTRRADAAGADGLVAITPFFLETDQEGLYDHYARIADATDLPILLYHLPDMTGQTFAVDTVADLATAFDNVVGLKDSSGDLTWGSRIIGNTPDQFVYLQGLGSLLLPSLVLGADGGVTGTANVAPEPLLDVYEAYRAGDLDRARTTQVETVTPLADALMGGTFPAAFKQGARLAGRDLGVPRPPIQRLSESERTELHEVMDELDLLASG</sequence>
<feature type="active site" description="Schiff-base intermediate with substrate" evidence="3">
    <location>
        <position position="197"/>
    </location>
</feature>
<keyword evidence="2" id="KW-0704">Schiff base</keyword>
<dbReference type="EMBL" id="CP034345">
    <property type="protein sequence ID" value="QGX94872.1"/>
    <property type="molecule type" value="Genomic_DNA"/>
</dbReference>
<dbReference type="InterPro" id="IPR013785">
    <property type="entry name" value="Aldolase_TIM"/>
</dbReference>
<proteinExistence type="predicted"/>
<dbReference type="PANTHER" id="PTHR12128:SF66">
    <property type="entry name" value="4-HYDROXY-2-OXOGLUTARATE ALDOLASE, MITOCHONDRIAL"/>
    <property type="match status" value="1"/>
</dbReference>
<dbReference type="InterPro" id="IPR002220">
    <property type="entry name" value="DapA-like"/>
</dbReference>
<dbReference type="Proteomes" id="UP000428325">
    <property type="component" value="Chromosome"/>
</dbReference>
<dbReference type="PROSITE" id="PS00666">
    <property type="entry name" value="DHDPS_2"/>
    <property type="match status" value="1"/>
</dbReference>
<accession>A0A6B9F633</accession>
<dbReference type="PRINTS" id="PR00146">
    <property type="entry name" value="DHPICSNTHASE"/>
</dbReference>
<evidence type="ECO:0000313" key="5">
    <source>
        <dbReference type="EMBL" id="QGX94872.1"/>
    </source>
</evidence>
<dbReference type="PANTHER" id="PTHR12128">
    <property type="entry name" value="DIHYDRODIPICOLINATE SYNTHASE"/>
    <property type="match status" value="1"/>
</dbReference>
<organism evidence="5 6">
    <name type="scientific">Haloplanus rallus</name>
    <dbReference type="NCBI Taxonomy" id="1816183"/>
    <lineage>
        <taxon>Archaea</taxon>
        <taxon>Methanobacteriati</taxon>
        <taxon>Methanobacteriota</taxon>
        <taxon>Stenosarchaea group</taxon>
        <taxon>Halobacteria</taxon>
        <taxon>Halobacteriales</taxon>
        <taxon>Haloferacaceae</taxon>
        <taxon>Haloplanus</taxon>
    </lineage>
</organism>
<dbReference type="Pfam" id="PF00701">
    <property type="entry name" value="DHDPS"/>
    <property type="match status" value="1"/>
</dbReference>
<reference evidence="5 6" key="1">
    <citation type="submission" date="2018-12" db="EMBL/GenBank/DDBJ databases">
        <title>Complete genome sequence of Haloplanus rallus MBLA0036.</title>
        <authorList>
            <person name="Nam Y.-d."/>
            <person name="Kang J."/>
            <person name="Chung W.-H."/>
            <person name="Park Y.S."/>
        </authorList>
    </citation>
    <scope>NUCLEOTIDE SEQUENCE [LARGE SCALE GENOMIC DNA]</scope>
    <source>
        <strain evidence="5 6">MBLA0036</strain>
    </source>
</reference>
<evidence type="ECO:0000313" key="6">
    <source>
        <dbReference type="Proteomes" id="UP000428325"/>
    </source>
</evidence>
<dbReference type="GO" id="GO:0044281">
    <property type="term" value="P:small molecule metabolic process"/>
    <property type="evidence" value="ECO:0007669"/>
    <property type="project" value="UniProtKB-ARBA"/>
</dbReference>
<evidence type="ECO:0000256" key="4">
    <source>
        <dbReference type="PIRSR" id="PIRSR001365-2"/>
    </source>
</evidence>
<protein>
    <submittedName>
        <fullName evidence="5">Dihydrodipicolinate synthase family protein</fullName>
    </submittedName>
</protein>
<evidence type="ECO:0000256" key="1">
    <source>
        <dbReference type="ARBA" id="ARBA00023239"/>
    </source>
</evidence>
<feature type="binding site" evidence="4">
    <location>
        <position position="239"/>
    </location>
    <ligand>
        <name>pyruvate</name>
        <dbReference type="ChEBI" id="CHEBI:15361"/>
    </ligand>
</feature>
<evidence type="ECO:0000256" key="3">
    <source>
        <dbReference type="PIRSR" id="PIRSR001365-1"/>
    </source>
</evidence>
<dbReference type="SMART" id="SM01130">
    <property type="entry name" value="DHDPS"/>
    <property type="match status" value="1"/>
</dbReference>
<name>A0A6B9F633_9EURY</name>
<dbReference type="Gene3D" id="3.20.20.70">
    <property type="entry name" value="Aldolase class I"/>
    <property type="match status" value="1"/>
</dbReference>
<keyword evidence="1" id="KW-0456">Lyase</keyword>
<evidence type="ECO:0000256" key="2">
    <source>
        <dbReference type="ARBA" id="ARBA00023270"/>
    </source>
</evidence>
<dbReference type="InterPro" id="IPR020625">
    <property type="entry name" value="Schiff_base-form_aldolases_AS"/>
</dbReference>
<dbReference type="KEGG" id="hra:EI982_08765"/>
<dbReference type="PIRSF" id="PIRSF001365">
    <property type="entry name" value="DHDPS"/>
    <property type="match status" value="1"/>
</dbReference>